<dbReference type="EMBL" id="CDMY01000290">
    <property type="protein sequence ID" value="CEL99867.1"/>
    <property type="molecule type" value="Genomic_DNA"/>
</dbReference>
<organism evidence="2 3">
    <name type="scientific">Vitrella brassicaformis (strain CCMP3155)</name>
    <dbReference type="NCBI Taxonomy" id="1169540"/>
    <lineage>
        <taxon>Eukaryota</taxon>
        <taxon>Sar</taxon>
        <taxon>Alveolata</taxon>
        <taxon>Colpodellida</taxon>
        <taxon>Vitrellaceae</taxon>
        <taxon>Vitrella</taxon>
    </lineage>
</organism>
<dbReference type="OMA" id="HTHEDPS"/>
<protein>
    <submittedName>
        <fullName evidence="2">Uncharacterized protein</fullName>
    </submittedName>
</protein>
<evidence type="ECO:0000313" key="3">
    <source>
        <dbReference type="Proteomes" id="UP000041254"/>
    </source>
</evidence>
<feature type="compositionally biased region" description="Low complexity" evidence="1">
    <location>
        <begin position="38"/>
        <end position="65"/>
    </location>
</feature>
<feature type="region of interest" description="Disordered" evidence="1">
    <location>
        <begin position="1"/>
        <end position="65"/>
    </location>
</feature>
<sequence length="175" mass="19194">MTRNVLKKGARIMKHATKKAQQQQQGPYPSQGAFSWFGQGQQAKQQQQQQGQYAPQQYQNQPPAQYQRPGIFGAIMDGMAHGLGWGMGMRLMDSFLGPRQMEVHHTHEDPSQASQPPPPSQGSESDAQQNPADSGWSWGDDPNQAFRWPGQDDNGQDDGGDGWGGDDGGGWGGDW</sequence>
<dbReference type="VEuPathDB" id="CryptoDB:Vbra_22506"/>
<dbReference type="OrthoDB" id="443153at2759"/>
<accession>A0A0G4ERE9</accession>
<dbReference type="InParanoid" id="A0A0G4ERE9"/>
<evidence type="ECO:0000313" key="2">
    <source>
        <dbReference type="EMBL" id="CEL99867.1"/>
    </source>
</evidence>
<dbReference type="AlphaFoldDB" id="A0A0G4ERE9"/>
<feature type="compositionally biased region" description="Gly residues" evidence="1">
    <location>
        <begin position="161"/>
        <end position="175"/>
    </location>
</feature>
<reference evidence="2 3" key="1">
    <citation type="submission" date="2014-11" db="EMBL/GenBank/DDBJ databases">
        <authorList>
            <person name="Zhu J."/>
            <person name="Qi W."/>
            <person name="Song R."/>
        </authorList>
    </citation>
    <scope>NUCLEOTIDE SEQUENCE [LARGE SCALE GENOMIC DNA]</scope>
</reference>
<feature type="region of interest" description="Disordered" evidence="1">
    <location>
        <begin position="98"/>
        <end position="175"/>
    </location>
</feature>
<proteinExistence type="predicted"/>
<dbReference type="Proteomes" id="UP000041254">
    <property type="component" value="Unassembled WGS sequence"/>
</dbReference>
<keyword evidence="3" id="KW-1185">Reference proteome</keyword>
<gene>
    <name evidence="2" type="ORF">Vbra_22506</name>
</gene>
<evidence type="ECO:0000256" key="1">
    <source>
        <dbReference type="SAM" id="MobiDB-lite"/>
    </source>
</evidence>
<feature type="compositionally biased region" description="Basic residues" evidence="1">
    <location>
        <begin position="1"/>
        <end position="18"/>
    </location>
</feature>
<feature type="compositionally biased region" description="Basic and acidic residues" evidence="1">
    <location>
        <begin position="101"/>
        <end position="110"/>
    </location>
</feature>
<name>A0A0G4ERE9_VITBC</name>